<accession>A0A6S7APW3</accession>
<name>A0A6S7APW3_9BURK</name>
<reference evidence="2 3" key="1">
    <citation type="submission" date="2020-04" db="EMBL/GenBank/DDBJ databases">
        <authorList>
            <person name="De Canck E."/>
        </authorList>
    </citation>
    <scope>NUCLEOTIDE SEQUENCE [LARGE SCALE GENOMIC DNA]</scope>
    <source>
        <strain evidence="2 3">LMG 3458</strain>
    </source>
</reference>
<dbReference type="AlphaFoldDB" id="A0A6S7APW3"/>
<proteinExistence type="predicted"/>
<feature type="region of interest" description="Disordered" evidence="1">
    <location>
        <begin position="605"/>
        <end position="624"/>
    </location>
</feature>
<gene>
    <name evidence="2" type="ORF">LMG3458_05992</name>
</gene>
<evidence type="ECO:0000256" key="1">
    <source>
        <dbReference type="SAM" id="MobiDB-lite"/>
    </source>
</evidence>
<evidence type="ECO:0000313" key="2">
    <source>
        <dbReference type="EMBL" id="CAB3742715.1"/>
    </source>
</evidence>
<evidence type="ECO:0000313" key="3">
    <source>
        <dbReference type="Proteomes" id="UP000494111"/>
    </source>
</evidence>
<protein>
    <submittedName>
        <fullName evidence="2">Uncharacterized protein</fullName>
    </submittedName>
</protein>
<dbReference type="PANTHER" id="PTHR33840">
    <property type="match status" value="1"/>
</dbReference>
<sequence length="773" mass="87549">MADKNTNLAAADRTPASVLKAMATSQNAYPSKDCQECGAVIRIGFFFDGFGRSRDVDLSNPTFYSNICRLWDAHYEQKDTGRPVNQFWFRFYYSGLGTELNEDAKSDDFIYAATVAGKKLLAEGGKNLTSAGKNITRLDEVPEHDALKRLRSATQKMIKEGSFSPVVKAYKDVVKDVQKLPDKMVRIWNAWDPERLVNRAKGTVRSFWAGFKKNPLKVAWTTGKEVVKSVALEGVPVIRDNETVAYIMGTGVDVRVDAALRQLVAAHESVSTEMNNVRRIEISVFGGDRGGVMARQFINDVVKKFHRRHDKDLAILGKNGAPDTEIKIRFLGLFDSVSSIMAENAFLGFLPFTDFIKQTHKDRTLTVPGAVEKCVHFAAAHELRANQRLDSLEKTRGDQYLYPGSSGDVTGVGPVGTLGARTELSRVPLRDMLNLALAQGVALYSMEQLFDRRPVVFTMFSLAAQIKDGGTSQSITDLVEAYRGVVKYEPGIDFMPHMEVFLRWLAVRYQDPVFKSEMADPAEKWIKDRDFFTPEQEYNEEFRRVSALPADQRNKPENTARLKELEALKNERWDRAVESRGELPPKRFKPLWQRLEEEYRELEDAERRDAANEQHKEDVRRNNPELARRIEQVNQVPLDMQKMRNDIITRQGGTLTEADQPKDPLADMKATRATQQRLLNVWREASAGTNPLPPKVMALFDFLVHDAMLSSWPDHLLASTSLYFRVRDKDIFGKTDYKAEEAKLKSDTESAARVDQMQARMQANMNGMTPARP</sequence>
<organism evidence="2 3">
    <name type="scientific">Achromobacter deleyi</name>
    <dbReference type="NCBI Taxonomy" id="1353891"/>
    <lineage>
        <taxon>Bacteria</taxon>
        <taxon>Pseudomonadati</taxon>
        <taxon>Pseudomonadota</taxon>
        <taxon>Betaproteobacteria</taxon>
        <taxon>Burkholderiales</taxon>
        <taxon>Alcaligenaceae</taxon>
        <taxon>Achromobacter</taxon>
    </lineage>
</organism>
<dbReference type="PANTHER" id="PTHR33840:SF1">
    <property type="entry name" value="TLE1 PHOSPHOLIPASE DOMAIN-CONTAINING PROTEIN"/>
    <property type="match status" value="1"/>
</dbReference>
<dbReference type="Proteomes" id="UP000494111">
    <property type="component" value="Unassembled WGS sequence"/>
</dbReference>
<dbReference type="EMBL" id="CADIJO010000041">
    <property type="protein sequence ID" value="CAB3742715.1"/>
    <property type="molecule type" value="Genomic_DNA"/>
</dbReference>
<dbReference type="RefSeq" id="WP_175216623.1">
    <property type="nucleotide sequence ID" value="NZ_CADIJO010000041.1"/>
</dbReference>